<dbReference type="AlphaFoldDB" id="A0A9E8LYZ0"/>
<keyword evidence="3" id="KW-0418">Kinase</keyword>
<dbReference type="Pfam" id="PF14682">
    <property type="entry name" value="SPOB_ab"/>
    <property type="match status" value="1"/>
</dbReference>
<dbReference type="KEGG" id="fhl:OE105_08030"/>
<evidence type="ECO:0000256" key="2">
    <source>
        <dbReference type="ARBA" id="ARBA00022679"/>
    </source>
</evidence>
<sequence>MKNWEPIELLRHVRHEWLNKLQLIQSYLSVGNEKRALEIIDETIFECKQEANLSNLPFRKLSTFLLTYPFQTYPILLKYEVNGDGTADGTLDEKLFSWFQQFLKNMNEVVSIGEENELYIMMEVMNKQIRIFIHFTGLIRDSKRIEFFLKQTEDFFTIENVQFNHETLQFSLVV</sequence>
<dbReference type="EMBL" id="CP106877">
    <property type="protein sequence ID" value="WAA11576.1"/>
    <property type="molecule type" value="Genomic_DNA"/>
</dbReference>
<dbReference type="Pfam" id="PF14689">
    <property type="entry name" value="SPOB_a"/>
    <property type="match status" value="1"/>
</dbReference>
<dbReference type="InterPro" id="IPR037100">
    <property type="entry name" value="Spo0B_C_sf"/>
</dbReference>
<gene>
    <name evidence="5" type="ORF">OE105_08030</name>
</gene>
<name>A0A9E8LYZ0_9BACI</name>
<dbReference type="Proteomes" id="UP001164726">
    <property type="component" value="Chromosome"/>
</dbReference>
<evidence type="ECO:0000256" key="3">
    <source>
        <dbReference type="ARBA" id="ARBA00022777"/>
    </source>
</evidence>
<keyword evidence="1" id="KW-0597">Phosphoprotein</keyword>
<dbReference type="Gene3D" id="3.30.565.30">
    <property type="entry name" value="Sporulation initiation phosphotransferase B (SpoOB), C-terminal domain"/>
    <property type="match status" value="1"/>
</dbReference>
<evidence type="ECO:0000259" key="4">
    <source>
        <dbReference type="SMART" id="SM01317"/>
    </source>
</evidence>
<feature type="domain" description="Sporulation initiation phosphotransferase B C-terminal" evidence="4">
    <location>
        <begin position="58"/>
        <end position="169"/>
    </location>
</feature>
<keyword evidence="2" id="KW-0808">Transferase</keyword>
<dbReference type="InterPro" id="IPR016122">
    <property type="entry name" value="SpoOB_C"/>
</dbReference>
<reference evidence="5" key="1">
    <citation type="submission" date="2022-09" db="EMBL/GenBank/DDBJ databases">
        <title>Complete Genomes of Fervidibacillus albus and Fervidibacillus halotolerans isolated from tidal flat sediments.</title>
        <authorList>
            <person name="Kwon K.K."/>
            <person name="Yang S.-H."/>
            <person name="Park M.J."/>
            <person name="Oh H.-M."/>
        </authorList>
    </citation>
    <scope>NUCLEOTIDE SEQUENCE</scope>
    <source>
        <strain evidence="5">MEBiC13594</strain>
    </source>
</reference>
<proteinExistence type="predicted"/>
<organism evidence="5 6">
    <name type="scientific">Fervidibacillus halotolerans</name>
    <dbReference type="NCBI Taxonomy" id="2980027"/>
    <lineage>
        <taxon>Bacteria</taxon>
        <taxon>Bacillati</taxon>
        <taxon>Bacillota</taxon>
        <taxon>Bacilli</taxon>
        <taxon>Bacillales</taxon>
        <taxon>Bacillaceae</taxon>
        <taxon>Fervidibacillus</taxon>
    </lineage>
</organism>
<dbReference type="Gene3D" id="1.10.287.130">
    <property type="match status" value="1"/>
</dbReference>
<evidence type="ECO:0000256" key="1">
    <source>
        <dbReference type="ARBA" id="ARBA00022553"/>
    </source>
</evidence>
<dbReference type="SMART" id="SM01317">
    <property type="entry name" value="SPOB_ab"/>
    <property type="match status" value="1"/>
</dbReference>
<accession>A0A9E8LYZ0</accession>
<dbReference type="GO" id="GO:0000155">
    <property type="term" value="F:phosphorelay sensor kinase activity"/>
    <property type="evidence" value="ECO:0007669"/>
    <property type="project" value="InterPro"/>
</dbReference>
<dbReference type="InterPro" id="IPR016120">
    <property type="entry name" value="Sig_transdc_His_kin_SpoOB"/>
</dbReference>
<evidence type="ECO:0000313" key="6">
    <source>
        <dbReference type="Proteomes" id="UP001164726"/>
    </source>
</evidence>
<dbReference type="InterPro" id="IPR039506">
    <property type="entry name" value="SPOB_a"/>
</dbReference>
<protein>
    <submittedName>
        <fullName evidence="5">Sporulation initiation phosphotransferase B</fullName>
    </submittedName>
</protein>
<dbReference type="SUPFAM" id="SSF55890">
    <property type="entry name" value="Sporulation response regulatory protein Spo0B"/>
    <property type="match status" value="1"/>
</dbReference>
<dbReference type="RefSeq" id="WP_275419687.1">
    <property type="nucleotide sequence ID" value="NZ_CP106877.1"/>
</dbReference>
<keyword evidence="6" id="KW-1185">Reference proteome</keyword>
<evidence type="ECO:0000313" key="5">
    <source>
        <dbReference type="EMBL" id="WAA11576.1"/>
    </source>
</evidence>